<dbReference type="AlphaFoldDB" id="A0A384JIB9"/>
<keyword evidence="3" id="KW-1185">Reference proteome</keyword>
<reference evidence="2 3" key="2">
    <citation type="journal article" date="2012" name="Eukaryot. Cell">
        <title>Genome update of Botrytis cinerea strains B05.10 and T4.</title>
        <authorList>
            <person name="Staats M."/>
            <person name="van Kan J.A."/>
        </authorList>
    </citation>
    <scope>NUCLEOTIDE SEQUENCE [LARGE SCALE GENOMIC DNA]</scope>
    <source>
        <strain evidence="2 3">B05.10</strain>
    </source>
</reference>
<dbReference type="Proteomes" id="UP000001798">
    <property type="component" value="Chromosome 5"/>
</dbReference>
<protein>
    <submittedName>
        <fullName evidence="2">Uncharacterized protein</fullName>
    </submittedName>
</protein>
<reference evidence="2 3" key="3">
    <citation type="journal article" date="2017" name="Mol. Plant Pathol.">
        <title>A gapless genome sequence of the fungus Botrytis cinerea.</title>
        <authorList>
            <person name="Van Kan J.A."/>
            <person name="Stassen J.H."/>
            <person name="Mosbach A."/>
            <person name="Van Der Lee T.A."/>
            <person name="Faino L."/>
            <person name="Farmer A.D."/>
            <person name="Papasotiriou D.G."/>
            <person name="Zhou S."/>
            <person name="Seidl M.F."/>
            <person name="Cottam E."/>
            <person name="Edel D."/>
            <person name="Hahn M."/>
            <person name="Schwartz D.C."/>
            <person name="Dietrich R.A."/>
            <person name="Widdison S."/>
            <person name="Scalliet G."/>
        </authorList>
    </citation>
    <scope>NUCLEOTIDE SEQUENCE [LARGE SCALE GENOMIC DNA]</scope>
    <source>
        <strain evidence="2 3">B05.10</strain>
    </source>
</reference>
<dbReference type="EMBL" id="CP009809">
    <property type="protein sequence ID" value="ATZ50326.1"/>
    <property type="molecule type" value="Genomic_DNA"/>
</dbReference>
<dbReference type="KEGG" id="bfu:BCIN_05g06860"/>
<evidence type="ECO:0000313" key="3">
    <source>
        <dbReference type="Proteomes" id="UP000001798"/>
    </source>
</evidence>
<sequence>MPPRRPPPPPPPPPRCWRPQIPRTELANIYGHPLEPEIQGIIPLKSALTPVTLKPHPTDRERKFADDVRWLQRRSYGNFTAAELERLDALAPLYNIHEDETAINPNADITIHPVMQRNKWNYPMPKHLAEFPLGGDLDGYWNPCTDDIAWEAILPSIRIASLYISHADLWPWVDGLLAAEWTDIPQSEAPHALLGRHGGWKRFNTRDPLVYGTEEGRRNVRNKILSYSKNIYFRLTSSFADAASGVQAVDYQMGSVAGQTLTSKISNDSVIVVGFYALAPLLPGSVEKLNTAERRLVEGEVAKTIIHELGHALFQQAYRACLPSHNGTEIYFHEEVISEMGISLEQTLFGGTTRALRDAQEDSLLDLEGGVVFSDINNAGTQGNEGNPVLLSKPPDYYKAIYWPLSVSWYMDMGSKVKFESFVRKYGTRTLKYKKVTGQDNHLKENGMRFTLSRDPFTEFEGIPNNNQHTGLRSDSSDTSEPPRKRQRVPTAPAAVVRRAHTFQGPPRHIQEIKPQIDTLSEFKDQDLPPCPRFDEISAYLIDNRCQLALHTMCFAMPEHTLRDYILRLGELKISAQEWRAYLLHCEAAPYLFRFEAHGRCRDTSTYRGSIQLHASSWPKTDLPPIKILDIEDKPFMKKLTKGMRLCTVIDILARYCEHYLDQMWLHSIFWDVDMETFLTMFNSDIKQGNGIATKIGLGLMSIEELEDLVQTVVSVGTLLTWAPKGIIRRLPLTITEFKEVIGGKSSLRGIILPKGRSLIDWDAGYEALRRWDDEVMETDLDKLARADRGITYADGQHESEREYSARTESPPVKTQAELEEEESERQTNALDDSIVTYREAHPDATAEELFEKSYWDMWKGFNPEGTRKVAQEEFDDCLEYLKAMEEAGAGGFDMDILKNAMEAGGNCPNM</sequence>
<evidence type="ECO:0000313" key="2">
    <source>
        <dbReference type="EMBL" id="ATZ50326.1"/>
    </source>
</evidence>
<accession>A0A384JIB9</accession>
<feature type="compositionally biased region" description="Polar residues" evidence="1">
    <location>
        <begin position="464"/>
        <end position="480"/>
    </location>
</feature>
<proteinExistence type="predicted"/>
<dbReference type="RefSeq" id="XP_024548946.1">
    <property type="nucleotide sequence ID" value="XM_024693161.1"/>
</dbReference>
<dbReference type="GeneID" id="5428577"/>
<feature type="region of interest" description="Disordered" evidence="1">
    <location>
        <begin position="457"/>
        <end position="493"/>
    </location>
</feature>
<organism evidence="2 3">
    <name type="scientific">Botryotinia fuckeliana (strain B05.10)</name>
    <name type="common">Noble rot fungus</name>
    <name type="synonym">Botrytis cinerea</name>
    <dbReference type="NCBI Taxonomy" id="332648"/>
    <lineage>
        <taxon>Eukaryota</taxon>
        <taxon>Fungi</taxon>
        <taxon>Dikarya</taxon>
        <taxon>Ascomycota</taxon>
        <taxon>Pezizomycotina</taxon>
        <taxon>Leotiomycetes</taxon>
        <taxon>Helotiales</taxon>
        <taxon>Sclerotiniaceae</taxon>
        <taxon>Botrytis</taxon>
    </lineage>
</organism>
<feature type="region of interest" description="Disordered" evidence="1">
    <location>
        <begin position="795"/>
        <end position="832"/>
    </location>
</feature>
<name>A0A384JIB9_BOTFB</name>
<reference evidence="2 3" key="1">
    <citation type="journal article" date="2011" name="PLoS Genet.">
        <title>Genomic analysis of the necrotrophic fungal pathogens Sclerotinia sclerotiorum and Botrytis cinerea.</title>
        <authorList>
            <person name="Amselem J."/>
            <person name="Cuomo C.A."/>
            <person name="van Kan J.A."/>
            <person name="Viaud M."/>
            <person name="Benito E.P."/>
            <person name="Couloux A."/>
            <person name="Coutinho P.M."/>
            <person name="de Vries R.P."/>
            <person name="Dyer P.S."/>
            <person name="Fillinger S."/>
            <person name="Fournier E."/>
            <person name="Gout L."/>
            <person name="Hahn M."/>
            <person name="Kohn L."/>
            <person name="Lapalu N."/>
            <person name="Plummer K.M."/>
            <person name="Pradier J.M."/>
            <person name="Quevillon E."/>
            <person name="Sharon A."/>
            <person name="Simon A."/>
            <person name="ten Have A."/>
            <person name="Tudzynski B."/>
            <person name="Tudzynski P."/>
            <person name="Wincker P."/>
            <person name="Andrew M."/>
            <person name="Anthouard V."/>
            <person name="Beever R.E."/>
            <person name="Beffa R."/>
            <person name="Benoit I."/>
            <person name="Bouzid O."/>
            <person name="Brault B."/>
            <person name="Chen Z."/>
            <person name="Choquer M."/>
            <person name="Collemare J."/>
            <person name="Cotton P."/>
            <person name="Danchin E.G."/>
            <person name="Da Silva C."/>
            <person name="Gautier A."/>
            <person name="Giraud C."/>
            <person name="Giraud T."/>
            <person name="Gonzalez C."/>
            <person name="Grossetete S."/>
            <person name="Guldener U."/>
            <person name="Henrissat B."/>
            <person name="Howlett B.J."/>
            <person name="Kodira C."/>
            <person name="Kretschmer M."/>
            <person name="Lappartient A."/>
            <person name="Leroch M."/>
            <person name="Levis C."/>
            <person name="Mauceli E."/>
            <person name="Neuveglise C."/>
            <person name="Oeser B."/>
            <person name="Pearson M."/>
            <person name="Poulain J."/>
            <person name="Poussereau N."/>
            <person name="Quesneville H."/>
            <person name="Rascle C."/>
            <person name="Schumacher J."/>
            <person name="Segurens B."/>
            <person name="Sexton A."/>
            <person name="Silva E."/>
            <person name="Sirven C."/>
            <person name="Soanes D.M."/>
            <person name="Talbot N.J."/>
            <person name="Templeton M."/>
            <person name="Yandava C."/>
            <person name="Yarden O."/>
            <person name="Zeng Q."/>
            <person name="Rollins J.A."/>
            <person name="Lebrun M.H."/>
            <person name="Dickman M."/>
        </authorList>
    </citation>
    <scope>NUCLEOTIDE SEQUENCE [LARGE SCALE GENOMIC DNA]</scope>
    <source>
        <strain evidence="2 3">B05.10</strain>
    </source>
</reference>
<feature type="compositionally biased region" description="Basic and acidic residues" evidence="1">
    <location>
        <begin position="796"/>
        <end position="806"/>
    </location>
</feature>
<dbReference type="OrthoDB" id="10254945at2759"/>
<evidence type="ECO:0000256" key="1">
    <source>
        <dbReference type="SAM" id="MobiDB-lite"/>
    </source>
</evidence>
<gene>
    <name evidence="2" type="ORF">BCIN_05g06860</name>
</gene>